<dbReference type="EMBL" id="MT141637">
    <property type="protein sequence ID" value="QJA68662.1"/>
    <property type="molecule type" value="Genomic_DNA"/>
</dbReference>
<feature type="domain" description="Phage replisome organiser N-terminal" evidence="1">
    <location>
        <begin position="52"/>
        <end position="109"/>
    </location>
</feature>
<organism evidence="2">
    <name type="scientific">viral metagenome</name>
    <dbReference type="NCBI Taxonomy" id="1070528"/>
    <lineage>
        <taxon>unclassified sequences</taxon>
        <taxon>metagenomes</taxon>
        <taxon>organismal metagenomes</taxon>
    </lineage>
</organism>
<dbReference type="Pfam" id="PF09681">
    <property type="entry name" value="Phage_rep_org_N"/>
    <property type="match status" value="1"/>
</dbReference>
<dbReference type="AlphaFoldDB" id="A0A6M3JHW0"/>
<dbReference type="InterPro" id="IPR010056">
    <property type="entry name" value="Phage_rep_org__N"/>
</dbReference>
<protein>
    <submittedName>
        <fullName evidence="2">Putative DNA replication protein</fullName>
    </submittedName>
</protein>
<evidence type="ECO:0000259" key="1">
    <source>
        <dbReference type="Pfam" id="PF09681"/>
    </source>
</evidence>
<proteinExistence type="predicted"/>
<evidence type="ECO:0000313" key="2">
    <source>
        <dbReference type="EMBL" id="QJA68662.1"/>
    </source>
</evidence>
<reference evidence="2" key="1">
    <citation type="submission" date="2020-03" db="EMBL/GenBank/DDBJ databases">
        <title>The deep terrestrial virosphere.</title>
        <authorList>
            <person name="Holmfeldt K."/>
            <person name="Nilsson E."/>
            <person name="Simone D."/>
            <person name="Lopez-Fernandez M."/>
            <person name="Wu X."/>
            <person name="de Brujin I."/>
            <person name="Lundin D."/>
            <person name="Andersson A."/>
            <person name="Bertilsson S."/>
            <person name="Dopson M."/>
        </authorList>
    </citation>
    <scope>NUCLEOTIDE SEQUENCE</scope>
    <source>
        <strain evidence="2">MM415A05999</strain>
    </source>
</reference>
<gene>
    <name evidence="2" type="ORF">MM415A05999_0008</name>
</gene>
<name>A0A6M3JHW0_9ZZZZ</name>
<accession>A0A6M3JHW0</accession>
<sequence>MKWFRFWTETLDDVKMLSLTDYEYRMWTYLLCYKCEVDSMYLQGKINVDSMYLRCRTRVSHLKHAFETFQRLGLVTIDDEGFVTITNWNKRQFKSDDAYDRVLKYRQSKTVMKRFNPVSVTAPDTDKQIQIQIQKKNKTYTSEFLSFWEAYPKKIGKDAAWKSWQSRNGDRPSIDIVLAALEVQSKTEQWQKDGGQFIPNPATWLNQGRWADEGKVSKWKW</sequence>